<evidence type="ECO:0000256" key="1">
    <source>
        <dbReference type="SAM" id="Phobius"/>
    </source>
</evidence>
<sequence>MVETQARVLATEQAFALVEPRPHSSCRRCDPVAGCRALSLSRTIGSTDRRVRVHNPLGAEAGDWVLVSVPQQRVSKAAFLVCLVPPAGLGVGLSFGAGASEPVSLLAGAALFVIGLHAVRREFRRRRRSPLLQPTITAIYPSEPLMLEKPCRSKN</sequence>
<dbReference type="Proteomes" id="UP000192920">
    <property type="component" value="Unassembled WGS sequence"/>
</dbReference>
<dbReference type="RefSeq" id="WP_085276005.1">
    <property type="nucleotide sequence ID" value="NZ_FXAG01000007.1"/>
</dbReference>
<dbReference type="InterPro" id="IPR007359">
    <property type="entry name" value="SigmaE_reg_RseC_MucC"/>
</dbReference>
<dbReference type="Pfam" id="PF04246">
    <property type="entry name" value="RseC_MucC"/>
    <property type="match status" value="1"/>
</dbReference>
<keyword evidence="1" id="KW-0472">Membrane</keyword>
<dbReference type="AlphaFoldDB" id="A0A1Y6BRU4"/>
<keyword evidence="1" id="KW-1133">Transmembrane helix</keyword>
<dbReference type="STRING" id="1123014.SAMN02745746_01715"/>
<feature type="transmembrane region" description="Helical" evidence="1">
    <location>
        <begin position="103"/>
        <end position="119"/>
    </location>
</feature>
<evidence type="ECO:0000313" key="3">
    <source>
        <dbReference type="Proteomes" id="UP000192920"/>
    </source>
</evidence>
<gene>
    <name evidence="2" type="ORF">SAMN02745746_01715</name>
</gene>
<organism evidence="2 3">
    <name type="scientific">Pseudogulbenkiania subflava DSM 22618</name>
    <dbReference type="NCBI Taxonomy" id="1123014"/>
    <lineage>
        <taxon>Bacteria</taxon>
        <taxon>Pseudomonadati</taxon>
        <taxon>Pseudomonadota</taxon>
        <taxon>Betaproteobacteria</taxon>
        <taxon>Neisseriales</taxon>
        <taxon>Chromobacteriaceae</taxon>
        <taxon>Pseudogulbenkiania</taxon>
    </lineage>
</organism>
<dbReference type="PANTHER" id="PTHR35867">
    <property type="entry name" value="PROTEIN RSEC"/>
    <property type="match status" value="1"/>
</dbReference>
<proteinExistence type="predicted"/>
<keyword evidence="1" id="KW-0812">Transmembrane</keyword>
<evidence type="ECO:0000313" key="2">
    <source>
        <dbReference type="EMBL" id="SMF17617.1"/>
    </source>
</evidence>
<name>A0A1Y6BRU4_9NEIS</name>
<reference evidence="3" key="1">
    <citation type="submission" date="2017-04" db="EMBL/GenBank/DDBJ databases">
        <authorList>
            <person name="Varghese N."/>
            <person name="Submissions S."/>
        </authorList>
    </citation>
    <scope>NUCLEOTIDE SEQUENCE [LARGE SCALE GENOMIC DNA]</scope>
    <source>
        <strain evidence="3">DSM 22618</strain>
    </source>
</reference>
<dbReference type="EMBL" id="FXAG01000007">
    <property type="protein sequence ID" value="SMF17617.1"/>
    <property type="molecule type" value="Genomic_DNA"/>
</dbReference>
<feature type="transmembrane region" description="Helical" evidence="1">
    <location>
        <begin position="77"/>
        <end position="97"/>
    </location>
</feature>
<accession>A0A1Y6BRU4</accession>
<dbReference type="PANTHER" id="PTHR35867:SF1">
    <property type="entry name" value="PROTEIN RSEC"/>
    <property type="match status" value="1"/>
</dbReference>
<protein>
    <submittedName>
        <fullName evidence="2">Positive regulator of sigma(E), RseC/MucC</fullName>
    </submittedName>
</protein>
<keyword evidence="3" id="KW-1185">Reference proteome</keyword>